<organism evidence="1 2">
    <name type="scientific">Araneus ventricosus</name>
    <name type="common">Orbweaver spider</name>
    <name type="synonym">Epeira ventricosa</name>
    <dbReference type="NCBI Taxonomy" id="182803"/>
    <lineage>
        <taxon>Eukaryota</taxon>
        <taxon>Metazoa</taxon>
        <taxon>Ecdysozoa</taxon>
        <taxon>Arthropoda</taxon>
        <taxon>Chelicerata</taxon>
        <taxon>Arachnida</taxon>
        <taxon>Araneae</taxon>
        <taxon>Araneomorphae</taxon>
        <taxon>Entelegynae</taxon>
        <taxon>Araneoidea</taxon>
        <taxon>Araneidae</taxon>
        <taxon>Araneus</taxon>
    </lineage>
</organism>
<dbReference type="AlphaFoldDB" id="A0A4Y2MD64"/>
<accession>A0A4Y2MD64</accession>
<dbReference type="Proteomes" id="UP000499080">
    <property type="component" value="Unassembled WGS sequence"/>
</dbReference>
<dbReference type="EMBL" id="BGPR01007020">
    <property type="protein sequence ID" value="GBN23636.1"/>
    <property type="molecule type" value="Genomic_DNA"/>
</dbReference>
<reference evidence="1 2" key="1">
    <citation type="journal article" date="2019" name="Sci. Rep.">
        <title>Orb-weaving spider Araneus ventricosus genome elucidates the spidroin gene catalogue.</title>
        <authorList>
            <person name="Kono N."/>
            <person name="Nakamura H."/>
            <person name="Ohtoshi R."/>
            <person name="Moran D.A.P."/>
            <person name="Shinohara A."/>
            <person name="Yoshida Y."/>
            <person name="Fujiwara M."/>
            <person name="Mori M."/>
            <person name="Tomita M."/>
            <person name="Arakawa K."/>
        </authorList>
    </citation>
    <scope>NUCLEOTIDE SEQUENCE [LARGE SCALE GENOMIC DNA]</scope>
</reference>
<protein>
    <submittedName>
        <fullName evidence="1">Uncharacterized protein</fullName>
    </submittedName>
</protein>
<proteinExistence type="predicted"/>
<name>A0A4Y2MD64_ARAVE</name>
<comment type="caution">
    <text evidence="1">The sequence shown here is derived from an EMBL/GenBank/DDBJ whole genome shotgun (WGS) entry which is preliminary data.</text>
</comment>
<evidence type="ECO:0000313" key="2">
    <source>
        <dbReference type="Proteomes" id="UP000499080"/>
    </source>
</evidence>
<gene>
    <name evidence="1" type="ORF">AVEN_53529_1</name>
</gene>
<evidence type="ECO:0000313" key="1">
    <source>
        <dbReference type="EMBL" id="GBN23636.1"/>
    </source>
</evidence>
<keyword evidence="2" id="KW-1185">Reference proteome</keyword>
<sequence length="77" mass="8410">MDSGITSVHGPRNYTSPWTQALCQSMDPGIMPVHVSRHYASPWIQGLCQSMNPGIMPVLPPYDYITAVVFTSSASKV</sequence>